<gene>
    <name evidence="1" type="ORF">GCM10009733_087030</name>
</gene>
<sequence length="58" mass="5892">MTSSTANHTATAETPEQIVLGVDAHNDVHVAAVITVMGVLLGTQAFPATADGYAALLQ</sequence>
<evidence type="ECO:0000313" key="2">
    <source>
        <dbReference type="Proteomes" id="UP001500064"/>
    </source>
</evidence>
<proteinExistence type="predicted"/>
<reference evidence="2" key="1">
    <citation type="journal article" date="2019" name="Int. J. Syst. Evol. Microbiol.">
        <title>The Global Catalogue of Microorganisms (GCM) 10K type strain sequencing project: providing services to taxonomists for standard genome sequencing and annotation.</title>
        <authorList>
            <consortium name="The Broad Institute Genomics Platform"/>
            <consortium name="The Broad Institute Genome Sequencing Center for Infectious Disease"/>
            <person name="Wu L."/>
            <person name="Ma J."/>
        </authorList>
    </citation>
    <scope>NUCLEOTIDE SEQUENCE [LARGE SCALE GENOMIC DNA]</scope>
    <source>
        <strain evidence="2">JCM 13929</strain>
    </source>
</reference>
<accession>A0ABP4SVW7</accession>
<protein>
    <recommendedName>
        <fullName evidence="3">IS110 family transposase</fullName>
    </recommendedName>
</protein>
<name>A0ABP4SVW7_9ACTN</name>
<dbReference type="Proteomes" id="UP001500064">
    <property type="component" value="Unassembled WGS sequence"/>
</dbReference>
<evidence type="ECO:0008006" key="3">
    <source>
        <dbReference type="Google" id="ProtNLM"/>
    </source>
</evidence>
<organism evidence="1 2">
    <name type="scientific">Nonomuraea maheshkhaliensis</name>
    <dbReference type="NCBI Taxonomy" id="419590"/>
    <lineage>
        <taxon>Bacteria</taxon>
        <taxon>Bacillati</taxon>
        <taxon>Actinomycetota</taxon>
        <taxon>Actinomycetes</taxon>
        <taxon>Streptosporangiales</taxon>
        <taxon>Streptosporangiaceae</taxon>
        <taxon>Nonomuraea</taxon>
    </lineage>
</organism>
<evidence type="ECO:0000313" key="1">
    <source>
        <dbReference type="EMBL" id="GAA1676749.1"/>
    </source>
</evidence>
<keyword evidence="2" id="KW-1185">Reference proteome</keyword>
<dbReference type="EMBL" id="BAAAMU010000107">
    <property type="protein sequence ID" value="GAA1676749.1"/>
    <property type="molecule type" value="Genomic_DNA"/>
</dbReference>
<comment type="caution">
    <text evidence="1">The sequence shown here is derived from an EMBL/GenBank/DDBJ whole genome shotgun (WGS) entry which is preliminary data.</text>
</comment>
<dbReference type="RefSeq" id="WP_346112780.1">
    <property type="nucleotide sequence ID" value="NZ_BAAAMU010000107.1"/>
</dbReference>